<proteinExistence type="predicted"/>
<evidence type="ECO:0000313" key="2">
    <source>
        <dbReference type="EMBL" id="ASV67409.1"/>
    </source>
</evidence>
<dbReference type="OrthoDB" id="2440524at2"/>
<dbReference type="AlphaFoldDB" id="A0A248TH09"/>
<feature type="transmembrane region" description="Helical" evidence="1">
    <location>
        <begin position="12"/>
        <end position="34"/>
    </location>
</feature>
<gene>
    <name evidence="2" type="ORF">CKF48_08760</name>
</gene>
<sequence length="65" mass="7571">MNQFNIKWQNPIIRLYILGMLPLIVLSIIFFSTLPSELYWIPNSLLMIGTVVMILTSAILYRKSK</sequence>
<keyword evidence="3" id="KW-1185">Reference proteome</keyword>
<dbReference type="KEGG" id="bko:CKF48_08760"/>
<feature type="transmembrane region" description="Helical" evidence="1">
    <location>
        <begin position="40"/>
        <end position="61"/>
    </location>
</feature>
<dbReference type="Proteomes" id="UP000215137">
    <property type="component" value="Chromosome"/>
</dbReference>
<evidence type="ECO:0000256" key="1">
    <source>
        <dbReference type="SAM" id="Phobius"/>
    </source>
</evidence>
<organism evidence="2 3">
    <name type="scientific">Cytobacillus kochii</name>
    <dbReference type="NCBI Taxonomy" id="859143"/>
    <lineage>
        <taxon>Bacteria</taxon>
        <taxon>Bacillati</taxon>
        <taxon>Bacillota</taxon>
        <taxon>Bacilli</taxon>
        <taxon>Bacillales</taxon>
        <taxon>Bacillaceae</taxon>
        <taxon>Cytobacillus</taxon>
    </lineage>
</organism>
<dbReference type="RefSeq" id="WP_095370983.1">
    <property type="nucleotide sequence ID" value="NZ_CP022983.1"/>
</dbReference>
<name>A0A248TH09_9BACI</name>
<dbReference type="EMBL" id="CP022983">
    <property type="protein sequence ID" value="ASV67409.1"/>
    <property type="molecule type" value="Genomic_DNA"/>
</dbReference>
<protein>
    <submittedName>
        <fullName evidence="2">Uncharacterized protein</fullName>
    </submittedName>
</protein>
<reference evidence="2 3" key="1">
    <citation type="submission" date="2017-08" db="EMBL/GenBank/DDBJ databases">
        <title>Complete Genome Sequence of Bacillus kochii Oregon-R-modENCODE STRAIN BDGP4, isolated from Drosophila melanogaster gut.</title>
        <authorList>
            <person name="Wan K.H."/>
            <person name="Yu C."/>
            <person name="Park S."/>
            <person name="Hammonds A.S."/>
            <person name="Booth B.W."/>
            <person name="Celniker S.E."/>
        </authorList>
    </citation>
    <scope>NUCLEOTIDE SEQUENCE [LARGE SCALE GENOMIC DNA]</scope>
    <source>
        <strain evidence="2 3">BDGP4</strain>
    </source>
</reference>
<evidence type="ECO:0000313" key="3">
    <source>
        <dbReference type="Proteomes" id="UP000215137"/>
    </source>
</evidence>
<accession>A0A248TH09</accession>
<keyword evidence="1" id="KW-1133">Transmembrane helix</keyword>
<keyword evidence="1" id="KW-0812">Transmembrane</keyword>
<keyword evidence="1" id="KW-0472">Membrane</keyword>